<evidence type="ECO:0000313" key="4">
    <source>
        <dbReference type="Proteomes" id="UP000285013"/>
    </source>
</evidence>
<dbReference type="Pfam" id="PF00078">
    <property type="entry name" value="RVT_1"/>
    <property type="match status" value="1"/>
</dbReference>
<organism evidence="3 4">
    <name type="scientific">Bacteroides intestinalis</name>
    <dbReference type="NCBI Taxonomy" id="329854"/>
    <lineage>
        <taxon>Bacteria</taxon>
        <taxon>Pseudomonadati</taxon>
        <taxon>Bacteroidota</taxon>
        <taxon>Bacteroidia</taxon>
        <taxon>Bacteroidales</taxon>
        <taxon>Bacteroidaceae</taxon>
        <taxon>Bacteroides</taxon>
    </lineage>
</organism>
<feature type="domain" description="Reverse transcriptase" evidence="2">
    <location>
        <begin position="51"/>
        <end position="290"/>
    </location>
</feature>
<dbReference type="EC" id="2.7.7.49" evidence="3"/>
<name>A0A415N9J3_9BACE</name>
<dbReference type="InterPro" id="IPR013597">
    <property type="entry name" value="Mat_intron_G2"/>
</dbReference>
<evidence type="ECO:0000256" key="1">
    <source>
        <dbReference type="ARBA" id="ARBA00034120"/>
    </source>
</evidence>
<gene>
    <name evidence="3" type="primary">ltrA</name>
    <name evidence="3" type="ORF">DWZ95_10745</name>
</gene>
<dbReference type="NCBIfam" id="TIGR04416">
    <property type="entry name" value="group_II_RT_mat"/>
    <property type="match status" value="1"/>
</dbReference>
<comment type="caution">
    <text evidence="3">The sequence shown here is derived from an EMBL/GenBank/DDBJ whole genome shotgun (WGS) entry which is preliminary data.</text>
</comment>
<protein>
    <submittedName>
        <fullName evidence="3">Group II intron reverse transcriptase/maturase</fullName>
        <ecNumber evidence="3">2.7.7.49</ecNumber>
    </submittedName>
</protein>
<dbReference type="GO" id="GO:0003964">
    <property type="term" value="F:RNA-directed DNA polymerase activity"/>
    <property type="evidence" value="ECO:0007669"/>
    <property type="project" value="UniProtKB-KW"/>
</dbReference>
<sequence length="421" mass="49218">MQHQIAKPFTIDKHVIMAAWKRVRENKGSAGIDNVSISDYETNLGTHLYKLWNRMSSGSYFPNAVKLVEIPKSSGGTRPLGIPTVGDRIAQMAVVLLIEARLEEIFHPNSYGYRPNRSAHDAIGQARERCWRYNWVLDMDISKFFDTIDHDLLMKAVERHVQERWILLYIRRWLKVPYATITGECIERTMGVPQGSVIGPILANLYLHYTFDKWMSIYHPNVPFERYADDTICHCSSLEEAQRLKASIVERFAACKLKLNEEKTRIVYCKDGKRRGKYPEITFDFLGYTFQPRGQRNRNGQVFNGYAPAISKKSKKRITEKMRGWHLSRRVQIKLSDIASEINAEVRGWINYYGKFYGSLLKAFLQSINLKLARWAERKYKRFRRKPNDAYKWLVKVASKSPNLFYHWQYGVKPNRLKSFG</sequence>
<comment type="similarity">
    <text evidence="1">Belongs to the bacterial reverse transcriptase family.</text>
</comment>
<evidence type="ECO:0000259" key="2">
    <source>
        <dbReference type="PROSITE" id="PS50878"/>
    </source>
</evidence>
<dbReference type="CDD" id="cd01651">
    <property type="entry name" value="RT_G2_intron"/>
    <property type="match status" value="1"/>
</dbReference>
<dbReference type="InterPro" id="IPR030931">
    <property type="entry name" value="Group_II_RT_mat"/>
</dbReference>
<keyword evidence="3" id="KW-0548">Nucleotidyltransferase</keyword>
<dbReference type="EMBL" id="QRPE01000010">
    <property type="protein sequence ID" value="RHL93289.1"/>
    <property type="molecule type" value="Genomic_DNA"/>
</dbReference>
<dbReference type="InterPro" id="IPR000477">
    <property type="entry name" value="RT_dom"/>
</dbReference>
<keyword evidence="3" id="KW-0695">RNA-directed DNA polymerase</keyword>
<dbReference type="Proteomes" id="UP000285013">
    <property type="component" value="Unassembled WGS sequence"/>
</dbReference>
<evidence type="ECO:0000313" key="3">
    <source>
        <dbReference type="EMBL" id="RHL93289.1"/>
    </source>
</evidence>
<reference evidence="3 4" key="1">
    <citation type="submission" date="2018-08" db="EMBL/GenBank/DDBJ databases">
        <title>A genome reference for cultivated species of the human gut microbiota.</title>
        <authorList>
            <person name="Zou Y."/>
            <person name="Xue W."/>
            <person name="Luo G."/>
        </authorList>
    </citation>
    <scope>NUCLEOTIDE SEQUENCE [LARGE SCALE GENOMIC DNA]</scope>
    <source>
        <strain evidence="3 4">AF36-16BH</strain>
    </source>
</reference>
<keyword evidence="3" id="KW-0808">Transferase</keyword>
<dbReference type="SUPFAM" id="SSF56672">
    <property type="entry name" value="DNA/RNA polymerases"/>
    <property type="match status" value="1"/>
</dbReference>
<dbReference type="PANTHER" id="PTHR34047:SF3">
    <property type="entry name" value="BLR2052 PROTEIN"/>
    <property type="match status" value="1"/>
</dbReference>
<dbReference type="Pfam" id="PF08388">
    <property type="entry name" value="GIIM"/>
    <property type="match status" value="1"/>
</dbReference>
<accession>A0A415N9J3</accession>
<dbReference type="InterPro" id="IPR051083">
    <property type="entry name" value="GrpII_Intron_Splice-Mob/Def"/>
</dbReference>
<dbReference type="PROSITE" id="PS50878">
    <property type="entry name" value="RT_POL"/>
    <property type="match status" value="1"/>
</dbReference>
<proteinExistence type="inferred from homology"/>
<dbReference type="AlphaFoldDB" id="A0A415N9J3"/>
<dbReference type="InterPro" id="IPR043502">
    <property type="entry name" value="DNA/RNA_pol_sf"/>
</dbReference>
<dbReference type="PANTHER" id="PTHR34047">
    <property type="entry name" value="NUCLEAR INTRON MATURASE 1, MITOCHONDRIAL-RELATED"/>
    <property type="match status" value="1"/>
</dbReference>